<dbReference type="PANTHER" id="PTHR21021:SF16">
    <property type="entry name" value="TIP41-LIKE PROTEIN"/>
    <property type="match status" value="1"/>
</dbReference>
<accession>A0ABR4EM37</accession>
<evidence type="ECO:0000256" key="1">
    <source>
        <dbReference type="ARBA" id="ARBA00006658"/>
    </source>
</evidence>
<comment type="similarity">
    <text evidence="1">Belongs to the TIP41 family.</text>
</comment>
<protein>
    <recommendedName>
        <fullName evidence="5">Type 2A phosphatase activator TIP41</fullName>
    </recommendedName>
</protein>
<sequence length="392" mass="43604">MCGCCESCISTITFGTKFGRKESIGLLGQQVMALNTCCPVDRSLCMNPWNVSTVSCPPQHLTFAKQHKTGLHCRLQNVSSSEQATHRPLTMNHISSPNEPFPAPNMPAQATRTHKQGNFEISSRKLPISKSGPIDDMSRRLGIPVPEMIFGDNLVAVRHAPSGWAIEFAAEPALDAVDKTGANMLQVAYAGEWSSSREKSSAHDIREVVKPYDWSYSTTYRGSETASLHGPDPGRKLAGPPPAGGDPGKKQIPLELLKRRDPILFFDEVVLFESELDDNGVSVFSCKLRVMEQRMLLLCRLYMRLDGVVVRVRDTRVYVDFGADEVIREYTAKEDSHANVTRWLEVERQLLLVRGSSAHSGPRCLRQIKRGRICKTKTAKPWPLHPPSRATL</sequence>
<dbReference type="InterPro" id="IPR051330">
    <property type="entry name" value="Phosphatase_reg/MetRdx"/>
</dbReference>
<dbReference type="Proteomes" id="UP001600888">
    <property type="component" value="Unassembled WGS sequence"/>
</dbReference>
<comment type="caution">
    <text evidence="3">The sequence shown here is derived from an EMBL/GenBank/DDBJ whole genome shotgun (WGS) entry which is preliminary data.</text>
</comment>
<evidence type="ECO:0000313" key="4">
    <source>
        <dbReference type="Proteomes" id="UP001600888"/>
    </source>
</evidence>
<evidence type="ECO:0000256" key="2">
    <source>
        <dbReference type="SAM" id="MobiDB-lite"/>
    </source>
</evidence>
<reference evidence="3 4" key="1">
    <citation type="submission" date="2024-03" db="EMBL/GenBank/DDBJ databases">
        <title>A high-quality draft genome sequence of Diaporthe vaccinii, a causative agent of upright dieback and viscid rot disease in cranberry plants.</title>
        <authorList>
            <person name="Sarrasin M."/>
            <person name="Lang B.F."/>
            <person name="Burger G."/>
        </authorList>
    </citation>
    <scope>NUCLEOTIDE SEQUENCE [LARGE SCALE GENOMIC DNA]</scope>
    <source>
        <strain evidence="3 4">IS7</strain>
    </source>
</reference>
<feature type="region of interest" description="Disordered" evidence="2">
    <location>
        <begin position="223"/>
        <end position="251"/>
    </location>
</feature>
<dbReference type="Pfam" id="PF04176">
    <property type="entry name" value="TIP41"/>
    <property type="match status" value="1"/>
</dbReference>
<dbReference type="EMBL" id="JBAWTH010000042">
    <property type="protein sequence ID" value="KAL2283494.1"/>
    <property type="molecule type" value="Genomic_DNA"/>
</dbReference>
<dbReference type="InterPro" id="IPR007303">
    <property type="entry name" value="TIP41-like"/>
</dbReference>
<dbReference type="PANTHER" id="PTHR21021">
    <property type="entry name" value="GAF/PUTATIVE CYTOSKELETAL PROTEIN"/>
    <property type="match status" value="1"/>
</dbReference>
<proteinExistence type="inferred from homology"/>
<evidence type="ECO:0008006" key="5">
    <source>
        <dbReference type="Google" id="ProtNLM"/>
    </source>
</evidence>
<gene>
    <name evidence="3" type="ORF">FJTKL_09830</name>
</gene>
<name>A0ABR4EM37_9PEZI</name>
<organism evidence="3 4">
    <name type="scientific">Diaporthe vaccinii</name>
    <dbReference type="NCBI Taxonomy" id="105482"/>
    <lineage>
        <taxon>Eukaryota</taxon>
        <taxon>Fungi</taxon>
        <taxon>Dikarya</taxon>
        <taxon>Ascomycota</taxon>
        <taxon>Pezizomycotina</taxon>
        <taxon>Sordariomycetes</taxon>
        <taxon>Sordariomycetidae</taxon>
        <taxon>Diaporthales</taxon>
        <taxon>Diaporthaceae</taxon>
        <taxon>Diaporthe</taxon>
        <taxon>Diaporthe eres species complex</taxon>
    </lineage>
</organism>
<evidence type="ECO:0000313" key="3">
    <source>
        <dbReference type="EMBL" id="KAL2283494.1"/>
    </source>
</evidence>
<keyword evidence="4" id="KW-1185">Reference proteome</keyword>